<proteinExistence type="inferred from homology"/>
<evidence type="ECO:0000256" key="2">
    <source>
        <dbReference type="ARBA" id="ARBA00049106"/>
    </source>
</evidence>
<dbReference type="InterPro" id="IPR012349">
    <property type="entry name" value="Split_barrel_FMN-bd"/>
</dbReference>
<dbReference type="NCBIfam" id="TIGR00026">
    <property type="entry name" value="hi_GC_TIGR00026"/>
    <property type="match status" value="1"/>
</dbReference>
<dbReference type="Pfam" id="PF04075">
    <property type="entry name" value="F420H2_quin_red"/>
    <property type="match status" value="1"/>
</dbReference>
<keyword evidence="4" id="KW-1185">Reference proteome</keyword>
<comment type="caution">
    <text evidence="3">The sequence shown here is derived from an EMBL/GenBank/DDBJ whole genome shotgun (WGS) entry which is preliminary data.</text>
</comment>
<dbReference type="Proteomes" id="UP001595960">
    <property type="component" value="Unassembled WGS sequence"/>
</dbReference>
<dbReference type="RefSeq" id="WP_204393873.1">
    <property type="nucleotide sequence ID" value="NZ_JAFBBW010000001.1"/>
</dbReference>
<comment type="catalytic activity">
    <reaction evidence="2">
        <text>oxidized coenzyme F420-(gamma-L-Glu)(n) + a quinol + H(+) = reduced coenzyme F420-(gamma-L-Glu)(n) + a quinone</text>
        <dbReference type="Rhea" id="RHEA:39663"/>
        <dbReference type="Rhea" id="RHEA-COMP:12939"/>
        <dbReference type="Rhea" id="RHEA-COMP:14378"/>
        <dbReference type="ChEBI" id="CHEBI:15378"/>
        <dbReference type="ChEBI" id="CHEBI:24646"/>
        <dbReference type="ChEBI" id="CHEBI:132124"/>
        <dbReference type="ChEBI" id="CHEBI:133980"/>
        <dbReference type="ChEBI" id="CHEBI:139511"/>
    </reaction>
</comment>
<name>A0ABV9RBJ0_9MICO</name>
<evidence type="ECO:0000313" key="4">
    <source>
        <dbReference type="Proteomes" id="UP001595960"/>
    </source>
</evidence>
<dbReference type="PANTHER" id="PTHR39428:SF3">
    <property type="entry name" value="DEAZAFLAVIN-DEPENDENT NITROREDUCTASE"/>
    <property type="match status" value="1"/>
</dbReference>
<gene>
    <name evidence="3" type="ORF">ACFPER_17360</name>
</gene>
<organism evidence="3 4">
    <name type="scientific">Agromyces aurantiacus</name>
    <dbReference type="NCBI Taxonomy" id="165814"/>
    <lineage>
        <taxon>Bacteria</taxon>
        <taxon>Bacillati</taxon>
        <taxon>Actinomycetota</taxon>
        <taxon>Actinomycetes</taxon>
        <taxon>Micrococcales</taxon>
        <taxon>Microbacteriaceae</taxon>
        <taxon>Agromyces</taxon>
    </lineage>
</organism>
<comment type="similarity">
    <text evidence="1">Belongs to the F420H(2)-dependent quinone reductase family.</text>
</comment>
<accession>A0ABV9RBJ0</accession>
<dbReference type="EMBL" id="JBHSJC010000002">
    <property type="protein sequence ID" value="MFC4830567.1"/>
    <property type="molecule type" value="Genomic_DNA"/>
</dbReference>
<reference evidence="4" key="1">
    <citation type="journal article" date="2019" name="Int. J. Syst. Evol. Microbiol.">
        <title>The Global Catalogue of Microorganisms (GCM) 10K type strain sequencing project: providing services to taxonomists for standard genome sequencing and annotation.</title>
        <authorList>
            <consortium name="The Broad Institute Genomics Platform"/>
            <consortium name="The Broad Institute Genome Sequencing Center for Infectious Disease"/>
            <person name="Wu L."/>
            <person name="Ma J."/>
        </authorList>
    </citation>
    <scope>NUCLEOTIDE SEQUENCE [LARGE SCALE GENOMIC DNA]</scope>
    <source>
        <strain evidence="4">CGMCC 1.12192</strain>
    </source>
</reference>
<evidence type="ECO:0000313" key="3">
    <source>
        <dbReference type="EMBL" id="MFC4830567.1"/>
    </source>
</evidence>
<sequence>MTSGGGILGDGVIAWLSHLHGWVIRVTGGRFGWRLGGMPTVELHTVGRRTGLPRATILSAPVLERGRVVLVASMGGSDRHPAWYLNLVAHPDAVLVLRRETRVVRARTATAEEKAELWPRITAAYPGYARYQRRTRRDIPVVVCESRPDGAP</sequence>
<protein>
    <submittedName>
        <fullName evidence="3">Nitroreductase/quinone reductase family protein</fullName>
    </submittedName>
</protein>
<evidence type="ECO:0000256" key="1">
    <source>
        <dbReference type="ARBA" id="ARBA00008710"/>
    </source>
</evidence>
<dbReference type="InterPro" id="IPR004378">
    <property type="entry name" value="F420H2_quin_Rdtase"/>
</dbReference>
<dbReference type="PANTHER" id="PTHR39428">
    <property type="entry name" value="F420H(2)-DEPENDENT QUINONE REDUCTASE RV1261C"/>
    <property type="match status" value="1"/>
</dbReference>
<dbReference type="Gene3D" id="2.30.110.10">
    <property type="entry name" value="Electron Transport, Fmn-binding Protein, Chain A"/>
    <property type="match status" value="1"/>
</dbReference>